<accession>A0AAV9U7B0</accession>
<evidence type="ECO:0000313" key="3">
    <source>
        <dbReference type="Proteomes" id="UP001373714"/>
    </source>
</evidence>
<organism evidence="2 3">
    <name type="scientific">Orbilia blumenaviensis</name>
    <dbReference type="NCBI Taxonomy" id="1796055"/>
    <lineage>
        <taxon>Eukaryota</taxon>
        <taxon>Fungi</taxon>
        <taxon>Dikarya</taxon>
        <taxon>Ascomycota</taxon>
        <taxon>Pezizomycotina</taxon>
        <taxon>Orbiliomycetes</taxon>
        <taxon>Orbiliales</taxon>
        <taxon>Orbiliaceae</taxon>
        <taxon>Orbilia</taxon>
    </lineage>
</organism>
<feature type="region of interest" description="Disordered" evidence="1">
    <location>
        <begin position="750"/>
        <end position="771"/>
    </location>
</feature>
<dbReference type="AlphaFoldDB" id="A0AAV9U7B0"/>
<gene>
    <name evidence="2" type="ORF">TWF730_003702</name>
</gene>
<feature type="region of interest" description="Disordered" evidence="1">
    <location>
        <begin position="508"/>
        <end position="530"/>
    </location>
</feature>
<protein>
    <submittedName>
        <fullName evidence="2">Uncharacterized protein</fullName>
    </submittedName>
</protein>
<keyword evidence="3" id="KW-1185">Reference proteome</keyword>
<name>A0AAV9U7B0_9PEZI</name>
<proteinExistence type="predicted"/>
<dbReference type="EMBL" id="JAVHNS010000015">
    <property type="protein sequence ID" value="KAK6334487.1"/>
    <property type="molecule type" value="Genomic_DNA"/>
</dbReference>
<reference evidence="2 3" key="1">
    <citation type="submission" date="2019-10" db="EMBL/GenBank/DDBJ databases">
        <authorList>
            <person name="Palmer J.M."/>
        </authorList>
    </citation>
    <scope>NUCLEOTIDE SEQUENCE [LARGE SCALE GENOMIC DNA]</scope>
    <source>
        <strain evidence="2 3">TWF730</strain>
    </source>
</reference>
<comment type="caution">
    <text evidence="2">The sequence shown here is derived from an EMBL/GenBank/DDBJ whole genome shotgun (WGS) entry which is preliminary data.</text>
</comment>
<evidence type="ECO:0000313" key="2">
    <source>
        <dbReference type="EMBL" id="KAK6334487.1"/>
    </source>
</evidence>
<dbReference type="Proteomes" id="UP001373714">
    <property type="component" value="Unassembled WGS sequence"/>
</dbReference>
<sequence>MDIASSLLNLPAPEAHISLPPPGNYTELAYPPATTRESIYESAHPSRDRKRLHPIPPKSRLNLSNHFIPWDGTLPTQKISPNTPFPPRHWLHLSPSHHNLKTPFSAGYQDPEPAPLEFPHRHPRPLRPYDTSNIRYTIPSSAAFASDLGTIVIPRHHNSTDLLLLISQSSTTTAPPQGTTALLARFLVCSRTVLHYIPAMRGQASHNPVFQDGQEITLPDNAGSRIFPFFLLQLPKVDLTSLWLILTILHHRYPIAWCDLDLPFETVYNLAKTLHILEMDETEGINIIKSRLCHTLSRHAEGFKIPADKTPNLGKWVFIAHTFGIEEGYSQLWANMVATTWRFTEGSIAVDRYTNPNSSRRNSSSTIPSIEKYGNYYWTDALSATLKTELITDRARLLTTIRNHWACFRSRYHLPGQQAGSFADILSATKPYDGSAMDLRDHILAYADNVSAVHQQMAAVSGRGLNPNVMADVGRIKAEVEGCFDVVEGRDTAGNRIWIPREEYLSPQHITGQTPRGQGEGGELRTPPELDDLSPLHHQTMYVYQSGELVYWRNHPPPAIRIAPATPYNTIFSRVRLSWSLVAFLVFCAYTEAMLYVAGESTSVDSRVTPLLLWGVYYLTKVVVFSRERERRMREKEEAEERELERTAKAFKWVPPPTSSNGTGTGTDNAASCLKGTVARNGLDWTRYTPLEAVPENLLHLARREAAVGKFREERARRWRREGRDRWGRLPGERGYGVVPLPPVLFNVHTAEEEEEERRGPVGRVGYGLHD</sequence>
<evidence type="ECO:0000256" key="1">
    <source>
        <dbReference type="SAM" id="MobiDB-lite"/>
    </source>
</evidence>